<dbReference type="CDD" id="cd17574">
    <property type="entry name" value="REC_OmpR"/>
    <property type="match status" value="1"/>
</dbReference>
<dbReference type="Gene3D" id="3.40.50.2300">
    <property type="match status" value="1"/>
</dbReference>
<keyword evidence="7" id="KW-0472">Membrane</keyword>
<dbReference type="InterPro" id="IPR018060">
    <property type="entry name" value="HTH_AraC"/>
</dbReference>
<dbReference type="PROSITE" id="PS01124">
    <property type="entry name" value="HTH_ARAC_FAMILY_2"/>
    <property type="match status" value="1"/>
</dbReference>
<dbReference type="InterPro" id="IPR004358">
    <property type="entry name" value="Sig_transdc_His_kin-like_C"/>
</dbReference>
<dbReference type="InterPro" id="IPR011110">
    <property type="entry name" value="Reg_prop"/>
</dbReference>
<organism evidence="11 12">
    <name type="scientific">Flammeovirga kamogawensis</name>
    <dbReference type="NCBI Taxonomy" id="373891"/>
    <lineage>
        <taxon>Bacteria</taxon>
        <taxon>Pseudomonadati</taxon>
        <taxon>Bacteroidota</taxon>
        <taxon>Cytophagia</taxon>
        <taxon>Cytophagales</taxon>
        <taxon>Flammeovirgaceae</taxon>
        <taxon>Flammeovirga</taxon>
    </lineage>
</organism>
<dbReference type="Pfam" id="PF07494">
    <property type="entry name" value="Reg_prop"/>
    <property type="match status" value="3"/>
</dbReference>
<dbReference type="Pfam" id="PF00072">
    <property type="entry name" value="Response_reg"/>
    <property type="match status" value="1"/>
</dbReference>
<keyword evidence="7" id="KW-1133">Transmembrane helix</keyword>
<feature type="domain" description="HTH araC/xylS-type" evidence="8">
    <location>
        <begin position="1240"/>
        <end position="1339"/>
    </location>
</feature>
<dbReference type="InterPro" id="IPR015943">
    <property type="entry name" value="WD40/YVTN_repeat-like_dom_sf"/>
</dbReference>
<dbReference type="PROSITE" id="PS50110">
    <property type="entry name" value="RESPONSE_REGULATORY"/>
    <property type="match status" value="1"/>
</dbReference>
<evidence type="ECO:0000259" key="9">
    <source>
        <dbReference type="PROSITE" id="PS50109"/>
    </source>
</evidence>
<gene>
    <name evidence="11" type="ORF">KM029_22860</name>
</gene>
<keyword evidence="4" id="KW-0805">Transcription regulation</keyword>
<dbReference type="SMART" id="SM00342">
    <property type="entry name" value="HTH_ARAC"/>
    <property type="match status" value="1"/>
</dbReference>
<dbReference type="CDD" id="cd00082">
    <property type="entry name" value="HisKA"/>
    <property type="match status" value="1"/>
</dbReference>
<feature type="domain" description="Response regulatory" evidence="10">
    <location>
        <begin position="1092"/>
        <end position="1207"/>
    </location>
</feature>
<dbReference type="InterPro" id="IPR005467">
    <property type="entry name" value="His_kinase_dom"/>
</dbReference>
<dbReference type="Pfam" id="PF07495">
    <property type="entry name" value="Y_Y_Y"/>
    <property type="match status" value="1"/>
</dbReference>
<dbReference type="PANTHER" id="PTHR43547:SF2">
    <property type="entry name" value="HYBRID SIGNAL TRANSDUCTION HISTIDINE KINASE C"/>
    <property type="match status" value="1"/>
</dbReference>
<dbReference type="RefSeq" id="WP_144076123.1">
    <property type="nucleotide sequence ID" value="NZ_CP076129.1"/>
</dbReference>
<dbReference type="SUPFAM" id="SSF47384">
    <property type="entry name" value="Homodimeric domain of signal transducing histidine kinase"/>
    <property type="match status" value="1"/>
</dbReference>
<dbReference type="Gene3D" id="3.30.565.10">
    <property type="entry name" value="Histidine kinase-like ATPase, C-terminal domain"/>
    <property type="match status" value="1"/>
</dbReference>
<keyword evidence="5" id="KW-0804">Transcription</keyword>
<evidence type="ECO:0000313" key="11">
    <source>
        <dbReference type="EMBL" id="QWG09451.1"/>
    </source>
</evidence>
<keyword evidence="3 6" id="KW-0597">Phosphoprotein</keyword>
<dbReference type="SUPFAM" id="SSF52172">
    <property type="entry name" value="CheY-like"/>
    <property type="match status" value="1"/>
</dbReference>
<dbReference type="SUPFAM" id="SSF46689">
    <property type="entry name" value="Homeodomain-like"/>
    <property type="match status" value="1"/>
</dbReference>
<dbReference type="InterPro" id="IPR013783">
    <property type="entry name" value="Ig-like_fold"/>
</dbReference>
<dbReference type="SMART" id="SM00448">
    <property type="entry name" value="REC"/>
    <property type="match status" value="1"/>
</dbReference>
<dbReference type="InterPro" id="IPR001789">
    <property type="entry name" value="Sig_transdc_resp-reg_receiver"/>
</dbReference>
<dbReference type="PRINTS" id="PR00344">
    <property type="entry name" value="BCTRLSENSOR"/>
</dbReference>
<dbReference type="InterPro" id="IPR011123">
    <property type="entry name" value="Y_Y_Y"/>
</dbReference>
<dbReference type="SMART" id="SM00388">
    <property type="entry name" value="HisKA"/>
    <property type="match status" value="1"/>
</dbReference>
<evidence type="ECO:0000256" key="4">
    <source>
        <dbReference type="ARBA" id="ARBA00023015"/>
    </source>
</evidence>
<dbReference type="SMART" id="SM00387">
    <property type="entry name" value="HATPase_c"/>
    <property type="match status" value="1"/>
</dbReference>
<keyword evidence="12" id="KW-1185">Reference proteome</keyword>
<feature type="modified residue" description="4-aspartylphosphate" evidence="6">
    <location>
        <position position="1140"/>
    </location>
</feature>
<dbReference type="PROSITE" id="PS50109">
    <property type="entry name" value="HIS_KIN"/>
    <property type="match status" value="1"/>
</dbReference>
<evidence type="ECO:0000259" key="8">
    <source>
        <dbReference type="PROSITE" id="PS01124"/>
    </source>
</evidence>
<feature type="domain" description="Histidine kinase" evidence="9">
    <location>
        <begin position="828"/>
        <end position="1051"/>
    </location>
</feature>
<evidence type="ECO:0000256" key="1">
    <source>
        <dbReference type="ARBA" id="ARBA00000085"/>
    </source>
</evidence>
<protein>
    <recommendedName>
        <fullName evidence="2">histidine kinase</fullName>
        <ecNumber evidence="2">2.7.13.3</ecNumber>
    </recommendedName>
</protein>
<dbReference type="PANTHER" id="PTHR43547">
    <property type="entry name" value="TWO-COMPONENT HISTIDINE KINASE"/>
    <property type="match status" value="1"/>
</dbReference>
<dbReference type="InterPro" id="IPR036890">
    <property type="entry name" value="HATPase_C_sf"/>
</dbReference>
<evidence type="ECO:0000256" key="7">
    <source>
        <dbReference type="SAM" id="Phobius"/>
    </source>
</evidence>
<accession>A0ABX8H0N6</accession>
<evidence type="ECO:0000256" key="2">
    <source>
        <dbReference type="ARBA" id="ARBA00012438"/>
    </source>
</evidence>
<dbReference type="Gene3D" id="2.60.40.10">
    <property type="entry name" value="Immunoglobulins"/>
    <property type="match status" value="1"/>
</dbReference>
<dbReference type="Gene3D" id="1.10.287.130">
    <property type="match status" value="1"/>
</dbReference>
<sequence length="1354" mass="154750">MYSKLTLFLFSLIFVFQPLFGQEIYFSSLSMRDGLPSNIIADITQDKYGFLWVATRNGLTRYDGNEFTYFRNDSSEYSLPSNELTSTLAIDETIWVGSWNGLSCINNKTLKINRVDLPFNKIRTICKGEGDILWVGSANGVIKYNTKDKTYKVFDSTKNLSHNMVRSIFLDKEGNVWVGTFDGINFLEKGKKTFKSIPLLQKKKSNLLVLDIKEDRSNTNLWVGTEKGLFSIDKKDYKVTSYLSENDKFSNAVIKEIYQDRSGNLFLGTDFGLNIFSPKSSTNAVYFHNPRKSYSITNNAIRQIFEDRNGTLWFSTLNGISTLNTQNTSYTANELSYHSNGKRTGHKVKSILVDSKGNIWFATTHGVIRKDVQKNKEVVFSQNAIKSRRILMDNVSTLMEDKWGRIWMGTASGISIWDEKINKITSINVDSKVGLQSNYIGNITQQKDGTIWVSAWEGGIYKVEGDVGNLKNLSFKKIKNHSSDSEKFIAFNNNIWLLDKNRLFRVGDLTLKVIEIEEYNTKFKNSEAYSLYSSGDGNLWIGTLNGIIQYSIETKQTKFYAINTRRDEIVRACIKDKQGTIWGITNLSIVRLNAKAGNVNVYPLKYTLPIKNFHYGCVTIKENNEILFGGDNGYLSFYPKDIKNETSKSAVLITGLEINNKKIGIDQEVDGRVLLEKSISFINKLILNYDERSFTINFSSLDFSHSIKNIYAYKLKGFDENWHQVSGIDNKAIYSKVKPGEYIFSVKSINNLDETVAESKPLSITIKRPFFLQNIFLVLYLFLILGIVFTLFRMYTNRLKLESQLHITQMEVLHSEELEKTKEDYFTNISHELRTPISLILPPLHQLQKKAQLDGDSLTLLNLAEKNAKRLKKLVNQILDFNKMQYEKLSLKFKKVDFIEFSENVFLLFTDKASRKGINYTFKSEIEEQILWVDVEKMETILFNLLSNAFKFTKEGGDISFVLTKTKINNPYKEGGINIKISDTGIGISEEDQLHIFDRFYQAKKQNIKENGSGIGLTLVAEFVELHYGQISIESKVNLGTSFTLDLPLGTDHLPVDQLEQDEIELTLSPVTHHLDNKITSYKLDLNSDKPLLLLVDDNQDIIAFIRNSLKEKYNLIVAENGQEGVTKANRFLPQLIISDIMMPVMDGLSFTDKVKKNPKTSAIPIILLTAKSLPSQKVDGLTAGADIYLTKPIEIELLEVYITKLLSRKIELEEHFKEEIFNKSEEMNPLKNEDTIFVNKVMQIIEANISNTELSVEMISQELSMSTTHLYRKLKATTNHTAKDVIKKHRLKKASQLLQNREGNITEIVDQVGFSSLSYFSRVFKAEFKISPKKYQEKFNSDNFDLNNQKTTS</sequence>
<dbReference type="InterPro" id="IPR003594">
    <property type="entry name" value="HATPase_dom"/>
</dbReference>
<comment type="catalytic activity">
    <reaction evidence="1">
        <text>ATP + protein L-histidine = ADP + protein N-phospho-L-histidine.</text>
        <dbReference type="EC" id="2.7.13.3"/>
    </reaction>
</comment>
<keyword evidence="7" id="KW-0812">Transmembrane</keyword>
<evidence type="ECO:0000256" key="6">
    <source>
        <dbReference type="PROSITE-ProRule" id="PRU00169"/>
    </source>
</evidence>
<dbReference type="Proteomes" id="UP000682802">
    <property type="component" value="Chromosome 2"/>
</dbReference>
<dbReference type="Gene3D" id="1.10.10.60">
    <property type="entry name" value="Homeodomain-like"/>
    <property type="match status" value="1"/>
</dbReference>
<evidence type="ECO:0000256" key="5">
    <source>
        <dbReference type="ARBA" id="ARBA00023163"/>
    </source>
</evidence>
<dbReference type="InterPro" id="IPR009057">
    <property type="entry name" value="Homeodomain-like_sf"/>
</dbReference>
<dbReference type="EC" id="2.7.13.3" evidence="2"/>
<dbReference type="InterPro" id="IPR036097">
    <property type="entry name" value="HisK_dim/P_sf"/>
</dbReference>
<dbReference type="InterPro" id="IPR011006">
    <property type="entry name" value="CheY-like_superfamily"/>
</dbReference>
<dbReference type="InterPro" id="IPR003661">
    <property type="entry name" value="HisK_dim/P_dom"/>
</dbReference>
<dbReference type="SUPFAM" id="SSF63829">
    <property type="entry name" value="Calcium-dependent phosphotriesterase"/>
    <property type="match status" value="2"/>
</dbReference>
<evidence type="ECO:0000259" key="10">
    <source>
        <dbReference type="PROSITE" id="PS50110"/>
    </source>
</evidence>
<dbReference type="Pfam" id="PF12833">
    <property type="entry name" value="HTH_18"/>
    <property type="match status" value="1"/>
</dbReference>
<dbReference type="Gene3D" id="2.130.10.10">
    <property type="entry name" value="YVTN repeat-like/Quinoprotein amine dehydrogenase"/>
    <property type="match status" value="3"/>
</dbReference>
<name>A0ABX8H0N6_9BACT</name>
<dbReference type="EMBL" id="CP076129">
    <property type="protein sequence ID" value="QWG09451.1"/>
    <property type="molecule type" value="Genomic_DNA"/>
</dbReference>
<dbReference type="Pfam" id="PF02518">
    <property type="entry name" value="HATPase_c"/>
    <property type="match status" value="1"/>
</dbReference>
<proteinExistence type="predicted"/>
<feature type="transmembrane region" description="Helical" evidence="7">
    <location>
        <begin position="770"/>
        <end position="792"/>
    </location>
</feature>
<reference evidence="11 12" key="1">
    <citation type="submission" date="2021-05" db="EMBL/GenBank/DDBJ databases">
        <title>Comparative genomic studies on the polysaccharide-degrading batcterial strains of the Flammeovirga genus.</title>
        <authorList>
            <person name="Zewei F."/>
            <person name="Zheng Z."/>
            <person name="Yu L."/>
            <person name="Ruyue G."/>
            <person name="Yanhong M."/>
            <person name="Yuanyuan C."/>
            <person name="Jingyan G."/>
            <person name="Wenjun H."/>
        </authorList>
    </citation>
    <scope>NUCLEOTIDE SEQUENCE [LARGE SCALE GENOMIC DNA]</scope>
    <source>
        <strain evidence="11 12">YS10</strain>
    </source>
</reference>
<evidence type="ECO:0000313" key="12">
    <source>
        <dbReference type="Proteomes" id="UP000682802"/>
    </source>
</evidence>
<dbReference type="Pfam" id="PF00512">
    <property type="entry name" value="HisKA"/>
    <property type="match status" value="1"/>
</dbReference>
<dbReference type="SUPFAM" id="SSF55874">
    <property type="entry name" value="ATPase domain of HSP90 chaperone/DNA topoisomerase II/histidine kinase"/>
    <property type="match status" value="1"/>
</dbReference>
<evidence type="ECO:0000256" key="3">
    <source>
        <dbReference type="ARBA" id="ARBA00022553"/>
    </source>
</evidence>